<evidence type="ECO:0000313" key="2">
    <source>
        <dbReference type="EMBL" id="GGD90937.1"/>
    </source>
</evidence>
<dbReference type="Proteomes" id="UP000619041">
    <property type="component" value="Unassembled WGS sequence"/>
</dbReference>
<keyword evidence="3" id="KW-1185">Reference proteome</keyword>
<comment type="caution">
    <text evidence="2">The sequence shown here is derived from an EMBL/GenBank/DDBJ whole genome shotgun (WGS) entry which is preliminary data.</text>
</comment>
<dbReference type="RefSeq" id="WP_188643979.1">
    <property type="nucleotide sequence ID" value="NZ_BMKL01000001.1"/>
</dbReference>
<feature type="compositionally biased region" description="Low complexity" evidence="1">
    <location>
        <begin position="22"/>
        <end position="37"/>
    </location>
</feature>
<dbReference type="PROSITE" id="PS51257">
    <property type="entry name" value="PROKAR_LIPOPROTEIN"/>
    <property type="match status" value="1"/>
</dbReference>
<feature type="region of interest" description="Disordered" evidence="1">
    <location>
        <begin position="18"/>
        <end position="48"/>
    </location>
</feature>
<proteinExistence type="predicted"/>
<dbReference type="EMBL" id="BMKL01000001">
    <property type="protein sequence ID" value="GGD90937.1"/>
    <property type="molecule type" value="Genomic_DNA"/>
</dbReference>
<name>A0ABQ1S2C7_9SPHN</name>
<reference evidence="3" key="1">
    <citation type="journal article" date="2019" name="Int. J. Syst. Evol. Microbiol.">
        <title>The Global Catalogue of Microorganisms (GCM) 10K type strain sequencing project: providing services to taxonomists for standard genome sequencing and annotation.</title>
        <authorList>
            <consortium name="The Broad Institute Genomics Platform"/>
            <consortium name="The Broad Institute Genome Sequencing Center for Infectious Disease"/>
            <person name="Wu L."/>
            <person name="Ma J."/>
        </authorList>
    </citation>
    <scope>NUCLEOTIDE SEQUENCE [LARGE SCALE GENOMIC DNA]</scope>
    <source>
        <strain evidence="3">CGMCC 1.15959</strain>
    </source>
</reference>
<evidence type="ECO:0000313" key="3">
    <source>
        <dbReference type="Proteomes" id="UP000619041"/>
    </source>
</evidence>
<organism evidence="2 3">
    <name type="scientific">Tsuneonella deserti</name>
    <dbReference type="NCBI Taxonomy" id="2035528"/>
    <lineage>
        <taxon>Bacteria</taxon>
        <taxon>Pseudomonadati</taxon>
        <taxon>Pseudomonadota</taxon>
        <taxon>Alphaproteobacteria</taxon>
        <taxon>Sphingomonadales</taxon>
        <taxon>Erythrobacteraceae</taxon>
        <taxon>Tsuneonella</taxon>
    </lineage>
</organism>
<gene>
    <name evidence="2" type="ORF">GCM10011515_08250</name>
</gene>
<sequence length="203" mass="21592">MRTLTAMALVLLAGCGTQPGKAPSAPVSTAATAPVPSETAGREIRTTPRPANKAVLDAQGVIFDSPAGKTREFVFGSLRTEVDGLAERMFGHPDERSRNDECGAGPIEFSRYGPLTLNFQDGKLVGWLAHEGAQVVTSDGIRPGTKLRDLRVARSVRMIPDSTLEGEFDYLAADGHPIGGFVKGQGRDATVDSLYAGVNCFFR</sequence>
<protein>
    <submittedName>
        <fullName evidence="2">Uncharacterized protein</fullName>
    </submittedName>
</protein>
<evidence type="ECO:0000256" key="1">
    <source>
        <dbReference type="SAM" id="MobiDB-lite"/>
    </source>
</evidence>
<accession>A0ABQ1S2C7</accession>